<keyword evidence="1" id="KW-0472">Membrane</keyword>
<feature type="transmembrane region" description="Helical" evidence="1">
    <location>
        <begin position="9"/>
        <end position="27"/>
    </location>
</feature>
<organism evidence="2 3">
    <name type="scientific">Candidatus Kaiserbacteria bacterium RIFCSPHIGHO2_12_FULL_53_13</name>
    <dbReference type="NCBI Taxonomy" id="1798502"/>
    <lineage>
        <taxon>Bacteria</taxon>
        <taxon>Candidatus Kaiseribacteriota</taxon>
    </lineage>
</organism>
<sequence>MLPYGDSRLTRIVLSVFFLLVIIYAYYEARGFLYGPSINIPSDVTVAHDPFVTIRGTADRIAGLYMNGKPVPVTEGGAFDEPYLLAIGYNRIVLQARDKYGRERERVIEIIYQPDAASSNSSASSSAPAVAPNQ</sequence>
<dbReference type="EMBL" id="MFLP01000025">
    <property type="protein sequence ID" value="OGG70066.1"/>
    <property type="molecule type" value="Genomic_DNA"/>
</dbReference>
<evidence type="ECO:0000256" key="1">
    <source>
        <dbReference type="SAM" id="Phobius"/>
    </source>
</evidence>
<name>A0A1F6E8S7_9BACT</name>
<proteinExistence type="predicted"/>
<keyword evidence="1" id="KW-0812">Transmembrane</keyword>
<dbReference type="Gene3D" id="2.60.40.10">
    <property type="entry name" value="Immunoglobulins"/>
    <property type="match status" value="1"/>
</dbReference>
<accession>A0A1F6E8S7</accession>
<evidence type="ECO:0000313" key="2">
    <source>
        <dbReference type="EMBL" id="OGG70066.1"/>
    </source>
</evidence>
<comment type="caution">
    <text evidence="2">The sequence shown here is derived from an EMBL/GenBank/DDBJ whole genome shotgun (WGS) entry which is preliminary data.</text>
</comment>
<dbReference type="Proteomes" id="UP000176689">
    <property type="component" value="Unassembled WGS sequence"/>
</dbReference>
<reference evidence="2 3" key="1">
    <citation type="journal article" date="2016" name="Nat. Commun.">
        <title>Thousands of microbial genomes shed light on interconnected biogeochemical processes in an aquifer system.</title>
        <authorList>
            <person name="Anantharaman K."/>
            <person name="Brown C.T."/>
            <person name="Hug L.A."/>
            <person name="Sharon I."/>
            <person name="Castelle C.J."/>
            <person name="Probst A.J."/>
            <person name="Thomas B.C."/>
            <person name="Singh A."/>
            <person name="Wilkins M.J."/>
            <person name="Karaoz U."/>
            <person name="Brodie E.L."/>
            <person name="Williams K.H."/>
            <person name="Hubbard S.S."/>
            <person name="Banfield J.F."/>
        </authorList>
    </citation>
    <scope>NUCLEOTIDE SEQUENCE [LARGE SCALE GENOMIC DNA]</scope>
</reference>
<gene>
    <name evidence="2" type="ORF">A3F27_03310</name>
</gene>
<keyword evidence="1" id="KW-1133">Transmembrane helix</keyword>
<dbReference type="InterPro" id="IPR013783">
    <property type="entry name" value="Ig-like_fold"/>
</dbReference>
<protein>
    <submittedName>
        <fullName evidence="2">Uncharacterized protein</fullName>
    </submittedName>
</protein>
<evidence type="ECO:0000313" key="3">
    <source>
        <dbReference type="Proteomes" id="UP000176689"/>
    </source>
</evidence>
<dbReference type="AlphaFoldDB" id="A0A1F6E8S7"/>